<accession>A0ABR3FCL7</accession>
<feature type="chain" id="PRO_5047207943" evidence="1">
    <location>
        <begin position="19"/>
        <end position="142"/>
    </location>
</feature>
<dbReference type="Pfam" id="PF19271">
    <property type="entry name" value="Nis1"/>
    <property type="match status" value="1"/>
</dbReference>
<dbReference type="Proteomes" id="UP001465976">
    <property type="component" value="Unassembled WGS sequence"/>
</dbReference>
<reference evidence="2 3" key="1">
    <citation type="submission" date="2024-02" db="EMBL/GenBank/DDBJ databases">
        <title>A draft genome for the cacao thread blight pathogen Marasmius crinis-equi.</title>
        <authorList>
            <person name="Cohen S.P."/>
            <person name="Baruah I.K."/>
            <person name="Amoako-Attah I."/>
            <person name="Bukari Y."/>
            <person name="Meinhardt L.W."/>
            <person name="Bailey B.A."/>
        </authorList>
    </citation>
    <scope>NUCLEOTIDE SEQUENCE [LARGE SCALE GENOMIC DNA]</scope>
    <source>
        <strain evidence="2 3">GH-76</strain>
    </source>
</reference>
<organism evidence="2 3">
    <name type="scientific">Marasmius crinis-equi</name>
    <dbReference type="NCBI Taxonomy" id="585013"/>
    <lineage>
        <taxon>Eukaryota</taxon>
        <taxon>Fungi</taxon>
        <taxon>Dikarya</taxon>
        <taxon>Basidiomycota</taxon>
        <taxon>Agaricomycotina</taxon>
        <taxon>Agaricomycetes</taxon>
        <taxon>Agaricomycetidae</taxon>
        <taxon>Agaricales</taxon>
        <taxon>Marasmiineae</taxon>
        <taxon>Marasmiaceae</taxon>
        <taxon>Marasmius</taxon>
    </lineage>
</organism>
<keyword evidence="1" id="KW-0732">Signal</keyword>
<comment type="caution">
    <text evidence="2">The sequence shown here is derived from an EMBL/GenBank/DDBJ whole genome shotgun (WGS) entry which is preliminary data.</text>
</comment>
<evidence type="ECO:0000313" key="2">
    <source>
        <dbReference type="EMBL" id="KAL0572878.1"/>
    </source>
</evidence>
<evidence type="ECO:0000313" key="3">
    <source>
        <dbReference type="Proteomes" id="UP001465976"/>
    </source>
</evidence>
<feature type="signal peptide" evidence="1">
    <location>
        <begin position="1"/>
        <end position="18"/>
    </location>
</feature>
<dbReference type="InterPro" id="IPR045469">
    <property type="entry name" value="Nis1"/>
</dbReference>
<evidence type="ECO:0000256" key="1">
    <source>
        <dbReference type="SAM" id="SignalP"/>
    </source>
</evidence>
<proteinExistence type="predicted"/>
<dbReference type="EMBL" id="JBAHYK010000570">
    <property type="protein sequence ID" value="KAL0572878.1"/>
    <property type="molecule type" value="Genomic_DNA"/>
</dbReference>
<keyword evidence="3" id="KW-1185">Reference proteome</keyword>
<sequence length="142" mass="14603">MKFVSVATFAALVATAFAQRAEIGSPKAGAQVTAGSSFSVQVDRPNSLTGSQEMSIVIGFQSCASSPCHAPTDGIGRVLYSGAYNPQFSSPSDALPPHQNFDVTVPDSTPKGAAQLSLVHFSLVGASVVPLFETSTVDITVV</sequence>
<name>A0ABR3FCL7_9AGAR</name>
<protein>
    <submittedName>
        <fullName evidence="2">Uncharacterized protein</fullName>
    </submittedName>
</protein>
<gene>
    <name evidence="2" type="ORF">V5O48_009091</name>
</gene>